<organism evidence="2 3">
    <name type="scientific">Gluconobacter frateurii NRIC 0228</name>
    <dbReference type="NCBI Taxonomy" id="1307946"/>
    <lineage>
        <taxon>Bacteria</taxon>
        <taxon>Pseudomonadati</taxon>
        <taxon>Pseudomonadota</taxon>
        <taxon>Alphaproteobacteria</taxon>
        <taxon>Acetobacterales</taxon>
        <taxon>Acetobacteraceae</taxon>
        <taxon>Gluconobacter</taxon>
    </lineage>
</organism>
<dbReference type="EMBL" id="BAQW01000001">
    <property type="protein sequence ID" value="GBR08282.1"/>
    <property type="molecule type" value="Genomic_DNA"/>
</dbReference>
<proteinExistence type="predicted"/>
<evidence type="ECO:0000256" key="1">
    <source>
        <dbReference type="SAM" id="MobiDB-lite"/>
    </source>
</evidence>
<reference evidence="2" key="1">
    <citation type="submission" date="2013-04" db="EMBL/GenBank/DDBJ databases">
        <title>The genome sequencing project of 58 acetic acid bacteria.</title>
        <authorList>
            <person name="Okamoto-Kainuma A."/>
            <person name="Ishikawa M."/>
            <person name="Umino S."/>
            <person name="Koizumi Y."/>
            <person name="Shiwa Y."/>
            <person name="Yoshikawa H."/>
            <person name="Matsutani M."/>
            <person name="Matsushita K."/>
        </authorList>
    </citation>
    <scope>NUCLEOTIDE SEQUENCE</scope>
    <source>
        <strain evidence="2">NRIC 0228</strain>
    </source>
</reference>
<feature type="region of interest" description="Disordered" evidence="1">
    <location>
        <begin position="48"/>
        <end position="71"/>
    </location>
</feature>
<dbReference type="Proteomes" id="UP001061070">
    <property type="component" value="Unassembled WGS sequence"/>
</dbReference>
<sequence length="71" mass="7928">MFRRETSFSAKRFQILPTATRATSVFSGLEAQFLGMASPGIVTLRDAVDAGDSRPMTPFEDNFPSRRHDHP</sequence>
<comment type="caution">
    <text evidence="2">The sequence shown here is derived from an EMBL/GenBank/DDBJ whole genome shotgun (WGS) entry which is preliminary data.</text>
</comment>
<keyword evidence="3" id="KW-1185">Reference proteome</keyword>
<evidence type="ECO:0000313" key="2">
    <source>
        <dbReference type="EMBL" id="GBR08282.1"/>
    </source>
</evidence>
<accession>A0ABQ0Q7V2</accession>
<gene>
    <name evidence="2" type="ORF">AA0228_0294</name>
</gene>
<name>A0ABQ0Q7V2_9PROT</name>
<protein>
    <submittedName>
        <fullName evidence="2">Uncharacterized protein</fullName>
    </submittedName>
</protein>
<evidence type="ECO:0000313" key="3">
    <source>
        <dbReference type="Proteomes" id="UP001061070"/>
    </source>
</evidence>